<dbReference type="EMBL" id="JBCPYA010000001">
    <property type="protein sequence ID" value="MEN2469322.1"/>
    <property type="molecule type" value="Genomic_DNA"/>
</dbReference>
<dbReference type="Proteomes" id="UP001466933">
    <property type="component" value="Unassembled WGS sequence"/>
</dbReference>
<sequence>MHFIDSGNIRPVVSEIHASKGSTVPLLAQPLTNFLDTVIVNDAVLYHSANAVQQANPDELAFRDMLLISFSSAR</sequence>
<protein>
    <submittedName>
        <fullName evidence="1">2OG-Fe dioxygenase family protein</fullName>
    </submittedName>
</protein>
<evidence type="ECO:0000313" key="1">
    <source>
        <dbReference type="EMBL" id="MEN2469322.1"/>
    </source>
</evidence>
<dbReference type="Pfam" id="PF10014">
    <property type="entry name" value="2OG-Fe_Oxy_2"/>
    <property type="match status" value="1"/>
</dbReference>
<keyword evidence="1" id="KW-0560">Oxidoreductase</keyword>
<dbReference type="RefSeq" id="WP_343491099.1">
    <property type="nucleotide sequence ID" value="NZ_JBCPYA010000001.1"/>
</dbReference>
<organism evidence="1 2">
    <name type="scientific">Burkholderia theae</name>
    <dbReference type="NCBI Taxonomy" id="3143496"/>
    <lineage>
        <taxon>Bacteria</taxon>
        <taxon>Pseudomonadati</taxon>
        <taxon>Pseudomonadota</taxon>
        <taxon>Betaproteobacteria</taxon>
        <taxon>Burkholderiales</taxon>
        <taxon>Burkholderiaceae</taxon>
        <taxon>Burkholderia</taxon>
    </lineage>
</organism>
<reference evidence="1 2" key="1">
    <citation type="submission" date="2024-05" db="EMBL/GenBank/DDBJ databases">
        <title>Burkholderia sp. Nov. a novel bacteria isolated from rhizosphere soil of Camellia sinensis.</title>
        <authorList>
            <person name="Dong Y."/>
        </authorList>
    </citation>
    <scope>NUCLEOTIDE SEQUENCE [LARGE SCALE GENOMIC DNA]</scope>
    <source>
        <strain evidence="1 2">GS2Y</strain>
    </source>
</reference>
<dbReference type="InterPro" id="IPR018724">
    <property type="entry name" value="2OG-Fe_dioxygenase"/>
</dbReference>
<name>A0ABU9WDQ5_9BURK</name>
<gene>
    <name evidence="1" type="ORF">VOI36_05400</name>
</gene>
<dbReference type="Gene3D" id="2.60.120.620">
    <property type="entry name" value="q2cbj1_9rhob like domain"/>
    <property type="match status" value="1"/>
</dbReference>
<dbReference type="GO" id="GO:0051213">
    <property type="term" value="F:dioxygenase activity"/>
    <property type="evidence" value="ECO:0007669"/>
    <property type="project" value="UniProtKB-KW"/>
</dbReference>
<accession>A0ABU9WDQ5</accession>
<keyword evidence="1" id="KW-0223">Dioxygenase</keyword>
<evidence type="ECO:0000313" key="2">
    <source>
        <dbReference type="Proteomes" id="UP001466933"/>
    </source>
</evidence>
<comment type="caution">
    <text evidence="1">The sequence shown here is derived from an EMBL/GenBank/DDBJ whole genome shotgun (WGS) entry which is preliminary data.</text>
</comment>
<keyword evidence="2" id="KW-1185">Reference proteome</keyword>
<proteinExistence type="predicted"/>